<dbReference type="CDD" id="cd04301">
    <property type="entry name" value="NAT_SF"/>
    <property type="match status" value="1"/>
</dbReference>
<dbReference type="PROSITE" id="PS51186">
    <property type="entry name" value="GNAT"/>
    <property type="match status" value="1"/>
</dbReference>
<dbReference type="RefSeq" id="WP_353333806.1">
    <property type="nucleotide sequence ID" value="NZ_AP028055.1"/>
</dbReference>
<sequence>MSINNKDMQFRSATEGDAARIWEIIQQAQAQMRSLNSKQWQNGYPSPVNIARDIEKGYGYVLTNDNQVVAYGAVIFDGEPAYDALEGKWLSDNPYVVVHRLAVADEVKKRGVATEFMHRVEELSLSKGIHSFRLDTNFDNHYMLKMLSTLGFTYCGEVMYQDPRKAFEKLL</sequence>
<dbReference type="InterPro" id="IPR016181">
    <property type="entry name" value="Acyl_CoA_acyltransferase"/>
</dbReference>
<evidence type="ECO:0000256" key="2">
    <source>
        <dbReference type="ARBA" id="ARBA00023315"/>
    </source>
</evidence>
<reference evidence="4 5" key="1">
    <citation type="submission" date="2023-04" db="EMBL/GenBank/DDBJ databases">
        <title>Draft genome sequence of acteroides sedimenti strain YN3PY1.</title>
        <authorList>
            <person name="Yoshida N."/>
        </authorList>
    </citation>
    <scope>NUCLEOTIDE SEQUENCE [LARGE SCALE GENOMIC DNA]</scope>
    <source>
        <strain evidence="4 5">YN3PY1</strain>
    </source>
</reference>
<evidence type="ECO:0000256" key="1">
    <source>
        <dbReference type="ARBA" id="ARBA00022679"/>
    </source>
</evidence>
<evidence type="ECO:0000259" key="3">
    <source>
        <dbReference type="PROSITE" id="PS51186"/>
    </source>
</evidence>
<organism evidence="4 5">
    <name type="scientific">Bacteroides sedimenti</name>
    <dbReference type="NCBI Taxonomy" id="2136147"/>
    <lineage>
        <taxon>Bacteria</taxon>
        <taxon>Pseudomonadati</taxon>
        <taxon>Bacteroidota</taxon>
        <taxon>Bacteroidia</taxon>
        <taxon>Bacteroidales</taxon>
        <taxon>Bacteroidaceae</taxon>
        <taxon>Bacteroides</taxon>
    </lineage>
</organism>
<dbReference type="InterPro" id="IPR000182">
    <property type="entry name" value="GNAT_dom"/>
</dbReference>
<dbReference type="SUPFAM" id="SSF55729">
    <property type="entry name" value="Acyl-CoA N-acyltransferases (Nat)"/>
    <property type="match status" value="1"/>
</dbReference>
<keyword evidence="5" id="KW-1185">Reference proteome</keyword>
<accession>A0ABN6Z233</accession>
<feature type="domain" description="N-acetyltransferase" evidence="3">
    <location>
        <begin position="8"/>
        <end position="171"/>
    </location>
</feature>
<name>A0ABN6Z233_9BACE</name>
<dbReference type="InterPro" id="IPR050832">
    <property type="entry name" value="Bact_Acetyltransf"/>
</dbReference>
<evidence type="ECO:0000313" key="4">
    <source>
        <dbReference type="EMBL" id="BEG98676.1"/>
    </source>
</evidence>
<dbReference type="PANTHER" id="PTHR43877">
    <property type="entry name" value="AMINOALKYLPHOSPHONATE N-ACETYLTRANSFERASE-RELATED-RELATED"/>
    <property type="match status" value="1"/>
</dbReference>
<keyword evidence="1" id="KW-0808">Transferase</keyword>
<dbReference type="Proteomes" id="UP001496674">
    <property type="component" value="Chromosome"/>
</dbReference>
<dbReference type="Pfam" id="PF00583">
    <property type="entry name" value="Acetyltransf_1"/>
    <property type="match status" value="1"/>
</dbReference>
<gene>
    <name evidence="4" type="ORF">BSYN_09410</name>
</gene>
<proteinExistence type="predicted"/>
<evidence type="ECO:0000313" key="5">
    <source>
        <dbReference type="Proteomes" id="UP001496674"/>
    </source>
</evidence>
<dbReference type="Gene3D" id="3.40.630.30">
    <property type="match status" value="1"/>
</dbReference>
<dbReference type="EMBL" id="AP028055">
    <property type="protein sequence ID" value="BEG98676.1"/>
    <property type="molecule type" value="Genomic_DNA"/>
</dbReference>
<protein>
    <submittedName>
        <fullName evidence="4">N-acetyltransferase</fullName>
    </submittedName>
</protein>
<keyword evidence="2" id="KW-0012">Acyltransferase</keyword>
<dbReference type="PANTHER" id="PTHR43877:SF2">
    <property type="entry name" value="AMINOALKYLPHOSPHONATE N-ACETYLTRANSFERASE-RELATED"/>
    <property type="match status" value="1"/>
</dbReference>